<keyword evidence="4 8" id="KW-0378">Hydrolase</keyword>
<comment type="similarity">
    <text evidence="1 8">Belongs to the esterase D family.</text>
</comment>
<comment type="function">
    <text evidence="8">Serine hydrolase involved in the detoxification of formaldehyde.</text>
</comment>
<dbReference type="GO" id="GO:0052689">
    <property type="term" value="F:carboxylic ester hydrolase activity"/>
    <property type="evidence" value="ECO:0007669"/>
    <property type="project" value="UniProtKB-KW"/>
</dbReference>
<proteinExistence type="inferred from homology"/>
<evidence type="ECO:0000256" key="1">
    <source>
        <dbReference type="ARBA" id="ARBA00005622"/>
    </source>
</evidence>
<comment type="caution">
    <text evidence="9">The sequence shown here is derived from an EMBL/GenBank/DDBJ whole genome shotgun (WGS) entry which is preliminary data.</text>
</comment>
<dbReference type="EMBL" id="SGWV01000011">
    <property type="protein sequence ID" value="RZS51957.1"/>
    <property type="molecule type" value="Genomic_DNA"/>
</dbReference>
<dbReference type="GO" id="GO:0005829">
    <property type="term" value="C:cytosol"/>
    <property type="evidence" value="ECO:0007669"/>
    <property type="project" value="TreeGrafter"/>
</dbReference>
<dbReference type="InterPro" id="IPR000801">
    <property type="entry name" value="Esterase-like"/>
</dbReference>
<dbReference type="SUPFAM" id="SSF53474">
    <property type="entry name" value="alpha/beta-Hydrolases"/>
    <property type="match status" value="1"/>
</dbReference>
<comment type="catalytic activity">
    <reaction evidence="5 8">
        <text>S-formylglutathione + H2O = formate + glutathione + H(+)</text>
        <dbReference type="Rhea" id="RHEA:14961"/>
        <dbReference type="ChEBI" id="CHEBI:15377"/>
        <dbReference type="ChEBI" id="CHEBI:15378"/>
        <dbReference type="ChEBI" id="CHEBI:15740"/>
        <dbReference type="ChEBI" id="CHEBI:57688"/>
        <dbReference type="ChEBI" id="CHEBI:57925"/>
        <dbReference type="EC" id="3.1.2.12"/>
    </reaction>
</comment>
<dbReference type="Proteomes" id="UP000293433">
    <property type="component" value="Unassembled WGS sequence"/>
</dbReference>
<dbReference type="GO" id="GO:0018738">
    <property type="term" value="F:S-formylglutathione hydrolase activity"/>
    <property type="evidence" value="ECO:0007669"/>
    <property type="project" value="UniProtKB-UniRule"/>
</dbReference>
<evidence type="ECO:0000256" key="2">
    <source>
        <dbReference type="ARBA" id="ARBA00012479"/>
    </source>
</evidence>
<evidence type="ECO:0000256" key="4">
    <source>
        <dbReference type="ARBA" id="ARBA00022801"/>
    </source>
</evidence>
<dbReference type="InterPro" id="IPR029058">
    <property type="entry name" value="AB_hydrolase_fold"/>
</dbReference>
<gene>
    <name evidence="9" type="ORF">EV685_3142</name>
</gene>
<dbReference type="AlphaFoldDB" id="A0A4Q7LEF2"/>
<feature type="active site" description="Charge relay system" evidence="7">
    <location>
        <position position="155"/>
    </location>
</feature>
<dbReference type="OrthoDB" id="9782200at2"/>
<organism evidence="9 10">
    <name type="scientific">Sphaerotilus mobilis</name>
    <dbReference type="NCBI Taxonomy" id="47994"/>
    <lineage>
        <taxon>Bacteria</taxon>
        <taxon>Pseudomonadati</taxon>
        <taxon>Pseudomonadota</taxon>
        <taxon>Betaproteobacteria</taxon>
        <taxon>Burkholderiales</taxon>
        <taxon>Sphaerotilaceae</taxon>
        <taxon>Sphaerotilus</taxon>
    </lineage>
</organism>
<dbReference type="PANTHER" id="PTHR10061:SF0">
    <property type="entry name" value="S-FORMYLGLUTATHIONE HYDROLASE"/>
    <property type="match status" value="1"/>
</dbReference>
<dbReference type="GO" id="GO:0046294">
    <property type="term" value="P:formaldehyde catabolic process"/>
    <property type="evidence" value="ECO:0007669"/>
    <property type="project" value="InterPro"/>
</dbReference>
<keyword evidence="3 8" id="KW-0719">Serine esterase</keyword>
<evidence type="ECO:0000313" key="9">
    <source>
        <dbReference type="EMBL" id="RZS51957.1"/>
    </source>
</evidence>
<dbReference type="EC" id="3.1.2.12" evidence="2 6"/>
<dbReference type="Pfam" id="PF00756">
    <property type="entry name" value="Esterase"/>
    <property type="match status" value="1"/>
</dbReference>
<reference evidence="9 10" key="1">
    <citation type="submission" date="2019-02" db="EMBL/GenBank/DDBJ databases">
        <title>Genomic Encyclopedia of Type Strains, Phase IV (KMG-IV): sequencing the most valuable type-strain genomes for metagenomic binning, comparative biology and taxonomic classification.</title>
        <authorList>
            <person name="Goeker M."/>
        </authorList>
    </citation>
    <scope>NUCLEOTIDE SEQUENCE [LARGE SCALE GENOMIC DNA]</scope>
    <source>
        <strain evidence="9 10">DSM 10617</strain>
    </source>
</reference>
<name>A0A4Q7LEF2_9BURK</name>
<evidence type="ECO:0000256" key="6">
    <source>
        <dbReference type="NCBIfam" id="TIGR02821"/>
    </source>
</evidence>
<protein>
    <recommendedName>
        <fullName evidence="2 6">S-formylglutathione hydrolase</fullName>
        <ecNumber evidence="2 6">3.1.2.12</ecNumber>
    </recommendedName>
</protein>
<keyword evidence="10" id="KW-1185">Reference proteome</keyword>
<dbReference type="InterPro" id="IPR014186">
    <property type="entry name" value="S-formylglutathione_hydrol"/>
</dbReference>
<evidence type="ECO:0000256" key="3">
    <source>
        <dbReference type="ARBA" id="ARBA00022487"/>
    </source>
</evidence>
<sequence length="289" mass="30976">MSMAFDRLELVNEHGCFGGVQRFYKHASGVIGLPMKFALYLPPQAVAGEAVPLLTFLAGLTCTEETATMKAGAQRLAAELGLALLMPDTSPRGAGVDGEDHHWDFGVGAGFYLDAEHAPWAGHWRMESYLVDELIPAVVAEFGLDGEWLGLFGHSMGGHGALTLALRHPGLFASVSAFAPICAPTRCPWGRKAFTGYLGQDESTWVAHDASLLMAAQTAVPYPGGILVDQGLADKFLAEQLHPEALEAACAAIGQPLTLRRHAGYDHGYYFIASFIDDHLRHHAAQLVG</sequence>
<feature type="active site" description="Charge relay system" evidence="7">
    <location>
        <position position="234"/>
    </location>
</feature>
<evidence type="ECO:0000256" key="8">
    <source>
        <dbReference type="RuleBase" id="RU363068"/>
    </source>
</evidence>
<dbReference type="Gene3D" id="3.40.50.1820">
    <property type="entry name" value="alpha/beta hydrolase"/>
    <property type="match status" value="1"/>
</dbReference>
<evidence type="ECO:0000313" key="10">
    <source>
        <dbReference type="Proteomes" id="UP000293433"/>
    </source>
</evidence>
<dbReference type="FunFam" id="3.40.50.1820:FF:000002">
    <property type="entry name" value="S-formylglutathione hydrolase"/>
    <property type="match status" value="1"/>
</dbReference>
<evidence type="ECO:0000256" key="7">
    <source>
        <dbReference type="PIRSR" id="PIRSR614186-1"/>
    </source>
</evidence>
<dbReference type="NCBIfam" id="TIGR02821">
    <property type="entry name" value="fghA_ester_D"/>
    <property type="match status" value="1"/>
</dbReference>
<dbReference type="PANTHER" id="PTHR10061">
    <property type="entry name" value="S-FORMYLGLUTATHIONE HYDROLASE"/>
    <property type="match status" value="1"/>
</dbReference>
<feature type="active site" description="Charge relay system" evidence="7">
    <location>
        <position position="267"/>
    </location>
</feature>
<evidence type="ECO:0000256" key="5">
    <source>
        <dbReference type="ARBA" id="ARBA00047590"/>
    </source>
</evidence>
<accession>A0A4Q7LEF2</accession>